<proteinExistence type="inferred from homology"/>
<evidence type="ECO:0000313" key="4">
    <source>
        <dbReference type="Proteomes" id="UP001521222"/>
    </source>
</evidence>
<keyword evidence="4" id="KW-1185">Reference proteome</keyword>
<dbReference type="PANTHER" id="PTHR34598:SF3">
    <property type="entry name" value="OXIDOREDUCTASE AN1597"/>
    <property type="match status" value="1"/>
</dbReference>
<organism evidence="3 4">
    <name type="scientific">Nothophoma quercina</name>
    <dbReference type="NCBI Taxonomy" id="749835"/>
    <lineage>
        <taxon>Eukaryota</taxon>
        <taxon>Fungi</taxon>
        <taxon>Dikarya</taxon>
        <taxon>Ascomycota</taxon>
        <taxon>Pezizomycotina</taxon>
        <taxon>Dothideomycetes</taxon>
        <taxon>Pleosporomycetidae</taxon>
        <taxon>Pleosporales</taxon>
        <taxon>Pleosporineae</taxon>
        <taxon>Didymellaceae</taxon>
        <taxon>Nothophoma</taxon>
    </lineage>
</organism>
<accession>A0ABR3RET3</accession>
<dbReference type="EMBL" id="JAKIXB020000013">
    <property type="protein sequence ID" value="KAL1602941.1"/>
    <property type="molecule type" value="Genomic_DNA"/>
</dbReference>
<evidence type="ECO:0000256" key="2">
    <source>
        <dbReference type="ARBA" id="ARBA00023604"/>
    </source>
</evidence>
<evidence type="ECO:0008006" key="5">
    <source>
        <dbReference type="Google" id="ProtNLM"/>
    </source>
</evidence>
<comment type="caution">
    <text evidence="3">The sequence shown here is derived from an EMBL/GenBank/DDBJ whole genome shotgun (WGS) entry which is preliminary data.</text>
</comment>
<gene>
    <name evidence="3" type="ORF">SLS59_004596</name>
</gene>
<dbReference type="PANTHER" id="PTHR34598">
    <property type="entry name" value="BLL6449 PROTEIN"/>
    <property type="match status" value="1"/>
</dbReference>
<dbReference type="InterPro" id="IPR044053">
    <property type="entry name" value="AsaB-like"/>
</dbReference>
<evidence type="ECO:0000256" key="1">
    <source>
        <dbReference type="ARBA" id="ARBA00023002"/>
    </source>
</evidence>
<name>A0ABR3RET3_9PLEO</name>
<keyword evidence="1" id="KW-0560">Oxidoreductase</keyword>
<dbReference type="Proteomes" id="UP001521222">
    <property type="component" value="Unassembled WGS sequence"/>
</dbReference>
<dbReference type="NCBIfam" id="NF041278">
    <property type="entry name" value="CmcJ_NvfI_EfuI"/>
    <property type="match status" value="1"/>
</dbReference>
<protein>
    <recommendedName>
        <fullName evidence="5">GA4 desaturase family protein</fullName>
    </recommendedName>
</protein>
<sequence length="289" mass="33384">MGFIQEPSRKGYVVAGINYFPSLGAPIPTFAWQRRYLGVRDEHTKDMIIHDVRQSRRSFDLDINGFKFLKLSPKQRVSSSSPEEVIRQEYYPELEDLARTLTGASTAFVFNHVVRAHSSPSDKGLLDAYGRWQDIPAGHAHVDYCGDPTFLEGTKRELKLPDHIAVLYDTSSRYAYLGAWRPLRILRRDPLAVCDATTVPDSDYQVRLREFRSGVKSGNYVMSHAREKQQHQWYYMSDMDPNEIVVFKGYDTDRSRSGWRCPHTAFILPDSDQQPPRESIEARIVCFWE</sequence>
<evidence type="ECO:0000313" key="3">
    <source>
        <dbReference type="EMBL" id="KAL1602941.1"/>
    </source>
</evidence>
<reference evidence="3 4" key="1">
    <citation type="submission" date="2024-02" db="EMBL/GenBank/DDBJ databases">
        <title>De novo assembly and annotation of 12 fungi associated with fruit tree decline syndrome in Ontario, Canada.</title>
        <authorList>
            <person name="Sulman M."/>
            <person name="Ellouze W."/>
            <person name="Ilyukhin E."/>
        </authorList>
    </citation>
    <scope>NUCLEOTIDE SEQUENCE [LARGE SCALE GENOMIC DNA]</scope>
    <source>
        <strain evidence="3 4">M97-236</strain>
    </source>
</reference>
<comment type="similarity">
    <text evidence="2">Belongs to the asaB hydroxylase/desaturase family.</text>
</comment>